<sequence length="82" mass="9798">METFIINSEEQWFTLPKEKEAKFRKIIGDRKKGRIYNIAFFINDNDEIKLIGKFIKQDVKAFYHADYNSGSHWKEQGSILRI</sequence>
<keyword evidence="2" id="KW-1185">Reference proteome</keyword>
<gene>
    <name evidence="1" type="ORF">SAMN05421544_12229</name>
</gene>
<evidence type="ECO:0000313" key="2">
    <source>
        <dbReference type="Proteomes" id="UP000198517"/>
    </source>
</evidence>
<protein>
    <submittedName>
        <fullName evidence="1">Uncharacterized protein</fullName>
    </submittedName>
</protein>
<organism evidence="1 2">
    <name type="scientific">Riemerella columbipharyngis</name>
    <dbReference type="NCBI Taxonomy" id="1071918"/>
    <lineage>
        <taxon>Bacteria</taxon>
        <taxon>Pseudomonadati</taxon>
        <taxon>Bacteroidota</taxon>
        <taxon>Flavobacteriia</taxon>
        <taxon>Flavobacteriales</taxon>
        <taxon>Weeksellaceae</taxon>
        <taxon>Riemerella</taxon>
    </lineage>
</organism>
<dbReference type="EMBL" id="FNAS01000022">
    <property type="protein sequence ID" value="SDE74766.1"/>
    <property type="molecule type" value="Genomic_DNA"/>
</dbReference>
<proteinExistence type="predicted"/>
<reference evidence="1 2" key="1">
    <citation type="submission" date="2016-10" db="EMBL/GenBank/DDBJ databases">
        <authorList>
            <person name="de Groot N.N."/>
        </authorList>
    </citation>
    <scope>NUCLEOTIDE SEQUENCE [LARGE SCALE GENOMIC DNA]</scope>
    <source>
        <strain evidence="1 2">DSM 24015</strain>
    </source>
</reference>
<name>A0A1G7FFU5_9FLAO</name>
<dbReference type="STRING" id="1071918.SAMN05421544_12229"/>
<dbReference type="AlphaFoldDB" id="A0A1G7FFU5"/>
<evidence type="ECO:0000313" key="1">
    <source>
        <dbReference type="EMBL" id="SDE74766.1"/>
    </source>
</evidence>
<accession>A0A1G7FFU5</accession>
<dbReference type="Proteomes" id="UP000198517">
    <property type="component" value="Unassembled WGS sequence"/>
</dbReference>
<dbReference type="RefSeq" id="WP_092737873.1">
    <property type="nucleotide sequence ID" value="NZ_FNAS01000022.1"/>
</dbReference>